<keyword evidence="6" id="KW-0560">Oxidoreductase</keyword>
<dbReference type="InterPro" id="IPR034289">
    <property type="entry name" value="CuRO_3_LCC"/>
</dbReference>
<keyword evidence="8" id="KW-1133">Transmembrane helix</keyword>
<dbReference type="EMBL" id="QGNW01002715">
    <property type="protein sequence ID" value="RVW12261.1"/>
    <property type="molecule type" value="Genomic_DNA"/>
</dbReference>
<dbReference type="InterPro" id="IPR011706">
    <property type="entry name" value="Cu-oxidase_C"/>
</dbReference>
<evidence type="ECO:0000313" key="11">
    <source>
        <dbReference type="Proteomes" id="UP000288805"/>
    </source>
</evidence>
<dbReference type="PROSITE" id="PS00079">
    <property type="entry name" value="MULTICOPPER_OXIDASE1"/>
    <property type="match status" value="1"/>
</dbReference>
<dbReference type="InterPro" id="IPR045087">
    <property type="entry name" value="Cu-oxidase_fam"/>
</dbReference>
<keyword evidence="3" id="KW-0964">Secreted</keyword>
<dbReference type="GO" id="GO:0005507">
    <property type="term" value="F:copper ion binding"/>
    <property type="evidence" value="ECO:0007669"/>
    <property type="project" value="InterPro"/>
</dbReference>
<evidence type="ECO:0000256" key="3">
    <source>
        <dbReference type="ARBA" id="ARBA00022525"/>
    </source>
</evidence>
<sequence length="420" mass="47210">MNYILKNTAKVREKPAVGCPQKVTAAIKVAVQLSPILVLVLSSLYKYLSSIHVKEQISRAIRNSKKIEGVVFRTREAFLPKKMWLIMKVFLLQILAFLLFGGGIYCQASTRRLTFVVKEASYTRLCSTKNILTAWVSMPRYPWTDGPEYITQCPINQGQSLAKRSSFPLRKALYGQWWKSDANVVRDEALATGADPNASDSLLINGHLVIYFHAQNQLKLIPLPPAARNFFDNTTTTAIVQYRGYYTPSSPLSLPYLPTYNDTNASVQVMAGLRSLADAEYPCNTPKNGTEVRVLEYNSTVEIVFQGTNLIAGTHHPMHLHGYSFYVVGWGFGNFDKDKDPLHYNLVDPPLQSTISVPTKGWAAIRFEASNPGVWFMHCHVERHQTWGMDTAFIVKNGKHPEAQVLPPHLTCHHVEATKN</sequence>
<dbReference type="PROSITE" id="PS00080">
    <property type="entry name" value="MULTICOPPER_OXIDASE2"/>
    <property type="match status" value="1"/>
</dbReference>
<evidence type="ECO:0000256" key="6">
    <source>
        <dbReference type="ARBA" id="ARBA00023002"/>
    </source>
</evidence>
<evidence type="ECO:0000256" key="4">
    <source>
        <dbReference type="ARBA" id="ARBA00022723"/>
    </source>
</evidence>
<comment type="subcellular location">
    <subcellularLocation>
        <location evidence="1">Secreted</location>
    </subcellularLocation>
</comment>
<evidence type="ECO:0000256" key="8">
    <source>
        <dbReference type="SAM" id="Phobius"/>
    </source>
</evidence>
<reference evidence="10 11" key="1">
    <citation type="journal article" date="2018" name="PLoS Genet.">
        <title>Population sequencing reveals clonal diversity and ancestral inbreeding in the grapevine cultivar Chardonnay.</title>
        <authorList>
            <person name="Roach M.J."/>
            <person name="Johnson D.L."/>
            <person name="Bohlmann J."/>
            <person name="van Vuuren H.J."/>
            <person name="Jones S.J."/>
            <person name="Pretorius I.S."/>
            <person name="Schmidt S.A."/>
            <person name="Borneman A.R."/>
        </authorList>
    </citation>
    <scope>NUCLEOTIDE SEQUENCE [LARGE SCALE GENOMIC DNA]</scope>
    <source>
        <strain evidence="11">cv. Chardonnay</strain>
        <tissue evidence="10">Leaf</tissue>
    </source>
</reference>
<feature type="transmembrane region" description="Helical" evidence="8">
    <location>
        <begin position="83"/>
        <end position="105"/>
    </location>
</feature>
<evidence type="ECO:0000259" key="9">
    <source>
        <dbReference type="Pfam" id="PF07731"/>
    </source>
</evidence>
<dbReference type="Gene3D" id="2.60.40.420">
    <property type="entry name" value="Cupredoxins - blue copper proteins"/>
    <property type="match status" value="1"/>
</dbReference>
<dbReference type="InterPro" id="IPR002355">
    <property type="entry name" value="Cu_oxidase_Cu_BS"/>
</dbReference>
<accession>A0A438BMT7</accession>
<protein>
    <submittedName>
        <fullName evidence="10">Putative laccase-16</fullName>
    </submittedName>
</protein>
<comment type="caution">
    <text evidence="10">The sequence shown here is derived from an EMBL/GenBank/DDBJ whole genome shotgun (WGS) entry which is preliminary data.</text>
</comment>
<keyword evidence="8" id="KW-0812">Transmembrane</keyword>
<evidence type="ECO:0000256" key="2">
    <source>
        <dbReference type="ARBA" id="ARBA00010609"/>
    </source>
</evidence>
<dbReference type="Pfam" id="PF07731">
    <property type="entry name" value="Cu-oxidase_2"/>
    <property type="match status" value="1"/>
</dbReference>
<dbReference type="PANTHER" id="PTHR11709">
    <property type="entry name" value="MULTI-COPPER OXIDASE"/>
    <property type="match status" value="1"/>
</dbReference>
<name>A0A438BMT7_VITVI</name>
<evidence type="ECO:0000313" key="10">
    <source>
        <dbReference type="EMBL" id="RVW12261.1"/>
    </source>
</evidence>
<dbReference type="GO" id="GO:0016491">
    <property type="term" value="F:oxidoreductase activity"/>
    <property type="evidence" value="ECO:0007669"/>
    <property type="project" value="UniProtKB-KW"/>
</dbReference>
<evidence type="ECO:0000256" key="7">
    <source>
        <dbReference type="ARBA" id="ARBA00023008"/>
    </source>
</evidence>
<proteinExistence type="inferred from homology"/>
<dbReference type="PANTHER" id="PTHR11709:SF487">
    <property type="entry name" value="LACCASE"/>
    <property type="match status" value="1"/>
</dbReference>
<evidence type="ECO:0000256" key="1">
    <source>
        <dbReference type="ARBA" id="ARBA00004613"/>
    </source>
</evidence>
<dbReference type="SUPFAM" id="SSF49503">
    <property type="entry name" value="Cupredoxins"/>
    <property type="match status" value="1"/>
</dbReference>
<dbReference type="InterPro" id="IPR008972">
    <property type="entry name" value="Cupredoxin"/>
</dbReference>
<keyword evidence="4" id="KW-0479">Metal-binding</keyword>
<dbReference type="AlphaFoldDB" id="A0A438BMT7"/>
<dbReference type="Proteomes" id="UP000288805">
    <property type="component" value="Unassembled WGS sequence"/>
</dbReference>
<dbReference type="CDD" id="cd13897">
    <property type="entry name" value="CuRO_3_LCC_plant"/>
    <property type="match status" value="1"/>
</dbReference>
<dbReference type="InterPro" id="IPR033138">
    <property type="entry name" value="Cu_oxidase_CS"/>
</dbReference>
<dbReference type="GO" id="GO:0005576">
    <property type="term" value="C:extracellular region"/>
    <property type="evidence" value="ECO:0007669"/>
    <property type="project" value="UniProtKB-SubCell"/>
</dbReference>
<feature type="domain" description="Plastocyanin-like" evidence="9">
    <location>
        <begin position="282"/>
        <end position="398"/>
    </location>
</feature>
<keyword evidence="5" id="KW-0677">Repeat</keyword>
<keyword evidence="8" id="KW-0472">Membrane</keyword>
<organism evidence="10 11">
    <name type="scientific">Vitis vinifera</name>
    <name type="common">Grape</name>
    <dbReference type="NCBI Taxonomy" id="29760"/>
    <lineage>
        <taxon>Eukaryota</taxon>
        <taxon>Viridiplantae</taxon>
        <taxon>Streptophyta</taxon>
        <taxon>Embryophyta</taxon>
        <taxon>Tracheophyta</taxon>
        <taxon>Spermatophyta</taxon>
        <taxon>Magnoliopsida</taxon>
        <taxon>eudicotyledons</taxon>
        <taxon>Gunneridae</taxon>
        <taxon>Pentapetalae</taxon>
        <taxon>rosids</taxon>
        <taxon>Vitales</taxon>
        <taxon>Vitaceae</taxon>
        <taxon>Viteae</taxon>
        <taxon>Vitis</taxon>
    </lineage>
</organism>
<gene>
    <name evidence="10" type="primary">LAC16_5</name>
    <name evidence="10" type="ORF">CK203_115447</name>
</gene>
<keyword evidence="7" id="KW-0186">Copper</keyword>
<comment type="similarity">
    <text evidence="2">Belongs to the multicopper oxidase family.</text>
</comment>
<evidence type="ECO:0000256" key="5">
    <source>
        <dbReference type="ARBA" id="ARBA00022737"/>
    </source>
</evidence>